<dbReference type="HOGENOM" id="CLU_186032_0_0_5"/>
<dbReference type="KEGG" id="mgm:Mmc1_2725"/>
<dbReference type="RefSeq" id="WP_011714310.1">
    <property type="nucleotide sequence ID" value="NC_008576.1"/>
</dbReference>
<accession>A0LB75</accession>
<evidence type="ECO:0000313" key="2">
    <source>
        <dbReference type="Proteomes" id="UP000002586"/>
    </source>
</evidence>
<name>A0LB75_MAGMM</name>
<evidence type="ECO:0000313" key="1">
    <source>
        <dbReference type="EMBL" id="ABK45218.1"/>
    </source>
</evidence>
<keyword evidence="2" id="KW-1185">Reference proteome</keyword>
<protein>
    <submittedName>
        <fullName evidence="1">Uncharacterized protein</fullName>
    </submittedName>
</protein>
<dbReference type="Proteomes" id="UP000002586">
    <property type="component" value="Chromosome"/>
</dbReference>
<reference evidence="2" key="1">
    <citation type="journal article" date="2009" name="Appl. Environ. Microbiol.">
        <title>Complete genome sequence of the chemolithoautotrophic marine magnetotactic coccus strain MC-1.</title>
        <authorList>
            <person name="Schubbe S."/>
            <person name="Williams T.J."/>
            <person name="Xie G."/>
            <person name="Kiss H.E."/>
            <person name="Brettin T.S."/>
            <person name="Martinez D."/>
            <person name="Ross C.A."/>
            <person name="Schuler D."/>
            <person name="Cox B.L."/>
            <person name="Nealson K.H."/>
            <person name="Bazylinski D.A."/>
        </authorList>
    </citation>
    <scope>NUCLEOTIDE SEQUENCE [LARGE SCALE GENOMIC DNA]</scope>
    <source>
        <strain evidence="2">ATCC BAA-1437 / JCM 17883 / MC-1</strain>
    </source>
</reference>
<organism evidence="1 2">
    <name type="scientific">Magnetococcus marinus (strain ATCC BAA-1437 / JCM 17883 / MC-1)</name>
    <dbReference type="NCBI Taxonomy" id="156889"/>
    <lineage>
        <taxon>Bacteria</taxon>
        <taxon>Pseudomonadati</taxon>
        <taxon>Pseudomonadota</taxon>
        <taxon>Magnetococcia</taxon>
        <taxon>Magnetococcales</taxon>
        <taxon>Magnetococcaceae</taxon>
        <taxon>Magnetococcus</taxon>
    </lineage>
</organism>
<proteinExistence type="predicted"/>
<sequence>MSQPVHDLQRLIANQRPVSGRVVAVTSGMVRVATAQGVMEVSGDGLAVGDRVVVRNGVAVKIQGTAAQTMYFV</sequence>
<gene>
    <name evidence="1" type="ordered locus">Mmc1_2725</name>
</gene>
<dbReference type="OrthoDB" id="9871090at2"/>
<reference evidence="1 2" key="2">
    <citation type="journal article" date="2012" name="Int. J. Syst. Evol. Microbiol.">
        <title>Magnetococcus marinus gen. nov., sp. nov., a marine, magnetotactic bacterium that represents a novel lineage (Magnetococcaceae fam. nov.; Magnetococcales ord. nov.) at the base of the Alphaproteobacteria.</title>
        <authorList>
            <person name="Bazylinski D.A."/>
            <person name="Williams T.J."/>
            <person name="Lefevre C.T."/>
            <person name="Berg R.J."/>
            <person name="Zhang C.L."/>
            <person name="Bowser S.S."/>
            <person name="Dean A.J."/>
            <person name="Beveridge T.J."/>
        </authorList>
    </citation>
    <scope>NUCLEOTIDE SEQUENCE [LARGE SCALE GENOMIC DNA]</scope>
    <source>
        <strain evidence="2">ATCC BAA-1437 / JCM 17883 / MC-1</strain>
    </source>
</reference>
<dbReference type="EMBL" id="CP000471">
    <property type="protein sequence ID" value="ABK45218.1"/>
    <property type="molecule type" value="Genomic_DNA"/>
</dbReference>
<dbReference type="STRING" id="156889.Mmc1_2725"/>
<dbReference type="AlphaFoldDB" id="A0LB75"/>